<gene>
    <name evidence="2" type="primary">Pdcd7_0</name>
    <name evidence="2" type="ORF">GTO93_0003120</name>
</gene>
<protein>
    <submittedName>
        <fullName evidence="2">PDCD7 protein</fullName>
    </submittedName>
</protein>
<feature type="compositionally biased region" description="Polar residues" evidence="1">
    <location>
        <begin position="216"/>
        <end position="240"/>
    </location>
</feature>
<feature type="region of interest" description="Disordered" evidence="1">
    <location>
        <begin position="177"/>
        <end position="245"/>
    </location>
</feature>
<feature type="region of interest" description="Disordered" evidence="1">
    <location>
        <begin position="397"/>
        <end position="417"/>
    </location>
</feature>
<evidence type="ECO:0000313" key="2">
    <source>
        <dbReference type="EMBL" id="MBN3286613.1"/>
    </source>
</evidence>
<evidence type="ECO:0000313" key="3">
    <source>
        <dbReference type="Proteomes" id="UP001166093"/>
    </source>
</evidence>
<dbReference type="Proteomes" id="UP001166093">
    <property type="component" value="Unassembled WGS sequence"/>
</dbReference>
<name>A0ABS2YIQ2_POLSP</name>
<proteinExistence type="predicted"/>
<dbReference type="PANTHER" id="PTHR48190">
    <property type="entry name" value="PROGRAMMED CELL DEATH PROTEIN 7"/>
    <property type="match status" value="1"/>
</dbReference>
<dbReference type="InterPro" id="IPR052831">
    <property type="entry name" value="Apoptosis_promoter"/>
</dbReference>
<dbReference type="PANTHER" id="PTHR48190:SF2">
    <property type="entry name" value="PROGRAMMED CELL DEATH PROTEIN 7"/>
    <property type="match status" value="1"/>
</dbReference>
<feature type="non-terminal residue" evidence="2">
    <location>
        <position position="639"/>
    </location>
</feature>
<feature type="compositionally biased region" description="Polar residues" evidence="1">
    <location>
        <begin position="190"/>
        <end position="204"/>
    </location>
</feature>
<comment type="caution">
    <text evidence="2">The sequence shown here is derived from an EMBL/GenBank/DDBJ whole genome shotgun (WGS) entry which is preliminary data.</text>
</comment>
<dbReference type="Pfam" id="PF16021">
    <property type="entry name" value="PDCD7"/>
    <property type="match status" value="1"/>
</dbReference>
<feature type="compositionally biased region" description="Basic and acidic residues" evidence="1">
    <location>
        <begin position="405"/>
        <end position="417"/>
    </location>
</feature>
<evidence type="ECO:0000256" key="1">
    <source>
        <dbReference type="SAM" id="MobiDB-lite"/>
    </source>
</evidence>
<accession>A0ABS2YIQ2</accession>
<keyword evidence="3" id="KW-1185">Reference proteome</keyword>
<organism evidence="2 3">
    <name type="scientific">Polyodon spathula</name>
    <name type="common">North American paddlefish</name>
    <name type="synonym">Squalus spathula</name>
    <dbReference type="NCBI Taxonomy" id="7913"/>
    <lineage>
        <taxon>Eukaryota</taxon>
        <taxon>Metazoa</taxon>
        <taxon>Chordata</taxon>
        <taxon>Craniata</taxon>
        <taxon>Vertebrata</taxon>
        <taxon>Euteleostomi</taxon>
        <taxon>Actinopterygii</taxon>
        <taxon>Chondrostei</taxon>
        <taxon>Acipenseriformes</taxon>
        <taxon>Polyodontidae</taxon>
        <taxon>Polyodon</taxon>
    </lineage>
</organism>
<dbReference type="InterPro" id="IPR031974">
    <property type="entry name" value="PDCD7"/>
</dbReference>
<reference evidence="2" key="1">
    <citation type="journal article" date="2021" name="Cell">
        <title>Tracing the genetic footprints of vertebrate landing in non-teleost ray-finned fishes.</title>
        <authorList>
            <person name="Bi X."/>
            <person name="Wang K."/>
            <person name="Yang L."/>
            <person name="Pan H."/>
            <person name="Jiang H."/>
            <person name="Wei Q."/>
            <person name="Fang M."/>
            <person name="Yu H."/>
            <person name="Zhu C."/>
            <person name="Cai Y."/>
            <person name="He Y."/>
            <person name="Gan X."/>
            <person name="Zeng H."/>
            <person name="Yu D."/>
            <person name="Zhu Y."/>
            <person name="Jiang H."/>
            <person name="Qiu Q."/>
            <person name="Yang H."/>
            <person name="Zhang Y.E."/>
            <person name="Wang W."/>
            <person name="Zhu M."/>
            <person name="He S."/>
            <person name="Zhang G."/>
        </authorList>
    </citation>
    <scope>NUCLEOTIDE SEQUENCE</scope>
    <source>
        <strain evidence="2">Pddl_001</strain>
    </source>
</reference>
<feature type="region of interest" description="Disordered" evidence="1">
    <location>
        <begin position="1"/>
        <end position="55"/>
    </location>
</feature>
<feature type="non-terminal residue" evidence="2">
    <location>
        <position position="1"/>
    </location>
</feature>
<dbReference type="EMBL" id="JAAWVQ010159333">
    <property type="protein sequence ID" value="MBN3286613.1"/>
    <property type="molecule type" value="Genomic_DNA"/>
</dbReference>
<feature type="region of interest" description="Disordered" evidence="1">
    <location>
        <begin position="531"/>
        <end position="551"/>
    </location>
</feature>
<sequence length="639" mass="73797">MERPPPFQHDQYFSARPPQQQQPPLNPEFSNQESAAHFFNSGTRGDMLPRNRTSRGLDLSMHGAFQRSELQNPGEIHGSGAGGSFWPRQDLYRHQQQFPPGDQRFESDRSAALQPPPYGSPFYHQQGDNASNPGGHRTMDLSKTVHPPFSEIPGPSGPDRISQGVGNAPQIEFSYRQQPPTVSGCHDSPWQPNNNYSTRMQTQFGDPRYNRPPQEDPSSYSNIGTFHSQSGPAIPNNSNYQRHHNPEASQYNFSESTLSAHEMHWHWKETSTTSRHQKYFVAQPDSEARQAQQDDQWVAKFLSKRNRKVSKVSCPKQSERTPLVSEARDAVYSAARLVSELARLCRVLKQNVENESLWSESYVKAVAVKKELQEKLKTLDDTVYIENVKKKLGRISKKRSRLQRKKQEQTLEKQEEEARAAEREAQIDRWRMKCVQQVEEKKREQELKAAADSVLSEVRKKQADSKRMMDILRSLEKLRKLRKEAAARKGIHPETTADEAFEQQVAVLRKVIVKRTVVYDAEEKALRVMLEGEQEEERKRERERKHKKEKEKLLQRKYQVESMLFGNSAEMHPEHPLQPFRHYYLQAEHSSHALIQIRRDWECFLAPPDHPDGSFIPQGWILPVPPSNDVWATALEKPD</sequence>